<organism evidence="2 3">
    <name type="scientific">Thioalbus denitrificans</name>
    <dbReference type="NCBI Taxonomy" id="547122"/>
    <lineage>
        <taxon>Bacteria</taxon>
        <taxon>Pseudomonadati</taxon>
        <taxon>Pseudomonadota</taxon>
        <taxon>Gammaproteobacteria</taxon>
        <taxon>Chromatiales</taxon>
        <taxon>Ectothiorhodospiraceae</taxon>
        <taxon>Thioalbus</taxon>
    </lineage>
</organism>
<dbReference type="SUPFAM" id="SSF69754">
    <property type="entry name" value="Ribosome binding protein Y (YfiA homologue)"/>
    <property type="match status" value="1"/>
</dbReference>
<accession>A0A369C9Q2</accession>
<dbReference type="EMBL" id="QPJY01000004">
    <property type="protein sequence ID" value="RCX30760.1"/>
    <property type="molecule type" value="Genomic_DNA"/>
</dbReference>
<keyword evidence="3" id="KW-1185">Reference proteome</keyword>
<sequence length="189" mass="21385">MKLPLQITFRDMEPSPAVEARIQEKAEKLERFFGDIMSCRVVVESPHGRHHKGKRFHVRIDATVPEGELVVSGGRHHDDRSHEDVYVALRDAFAALQRQLEDRVRKSRGFVKAHEEPAYGRVLGLLPTEDYGKIETPDGRVIYFHRNSVLDGSFEQLAVGTEVFFHEEQGEQGPQASTVRVAGKHHVVG</sequence>
<dbReference type="InterPro" id="IPR003489">
    <property type="entry name" value="RHF/RaiA"/>
</dbReference>
<dbReference type="Pfam" id="PF00313">
    <property type="entry name" value="CSD"/>
    <property type="match status" value="1"/>
</dbReference>
<dbReference type="Gene3D" id="3.30.160.100">
    <property type="entry name" value="Ribosome hibernation promotion factor-like"/>
    <property type="match status" value="1"/>
</dbReference>
<reference evidence="2 3" key="1">
    <citation type="submission" date="2018-07" db="EMBL/GenBank/DDBJ databases">
        <title>Genomic Encyclopedia of Type Strains, Phase IV (KMG-IV): sequencing the most valuable type-strain genomes for metagenomic binning, comparative biology and taxonomic classification.</title>
        <authorList>
            <person name="Goeker M."/>
        </authorList>
    </citation>
    <scope>NUCLEOTIDE SEQUENCE [LARGE SCALE GENOMIC DNA]</scope>
    <source>
        <strain evidence="2 3">DSM 26407</strain>
    </source>
</reference>
<dbReference type="Gene3D" id="2.40.50.140">
    <property type="entry name" value="Nucleic acid-binding proteins"/>
    <property type="match status" value="1"/>
</dbReference>
<dbReference type="SUPFAM" id="SSF50249">
    <property type="entry name" value="Nucleic acid-binding proteins"/>
    <property type="match status" value="1"/>
</dbReference>
<dbReference type="InterPro" id="IPR036567">
    <property type="entry name" value="RHF-like"/>
</dbReference>
<dbReference type="RefSeq" id="WP_114279737.1">
    <property type="nucleotide sequence ID" value="NZ_QPJY01000004.1"/>
</dbReference>
<dbReference type="GO" id="GO:0003676">
    <property type="term" value="F:nucleic acid binding"/>
    <property type="evidence" value="ECO:0007669"/>
    <property type="project" value="InterPro"/>
</dbReference>
<dbReference type="InterPro" id="IPR002059">
    <property type="entry name" value="CSP_DNA-bd"/>
</dbReference>
<dbReference type="CDD" id="cd00552">
    <property type="entry name" value="RaiA"/>
    <property type="match status" value="1"/>
</dbReference>
<evidence type="ECO:0000259" key="1">
    <source>
        <dbReference type="Pfam" id="PF00313"/>
    </source>
</evidence>
<dbReference type="InterPro" id="IPR012340">
    <property type="entry name" value="NA-bd_OB-fold"/>
</dbReference>
<dbReference type="OrthoDB" id="9782252at2"/>
<evidence type="ECO:0000313" key="3">
    <source>
        <dbReference type="Proteomes" id="UP000252707"/>
    </source>
</evidence>
<feature type="domain" description="CSD" evidence="1">
    <location>
        <begin position="127"/>
        <end position="180"/>
    </location>
</feature>
<evidence type="ECO:0000313" key="2">
    <source>
        <dbReference type="EMBL" id="RCX30760.1"/>
    </source>
</evidence>
<dbReference type="Pfam" id="PF02482">
    <property type="entry name" value="Ribosomal_S30AE"/>
    <property type="match status" value="1"/>
</dbReference>
<dbReference type="Proteomes" id="UP000252707">
    <property type="component" value="Unassembled WGS sequence"/>
</dbReference>
<dbReference type="AlphaFoldDB" id="A0A369C9Q2"/>
<gene>
    <name evidence="2" type="ORF">DFQ59_104196</name>
</gene>
<proteinExistence type="predicted"/>
<name>A0A369C9Q2_9GAMM</name>
<protein>
    <submittedName>
        <fullName evidence="2">Ribosomal subunit interface protein</fullName>
    </submittedName>
</protein>
<comment type="caution">
    <text evidence="2">The sequence shown here is derived from an EMBL/GenBank/DDBJ whole genome shotgun (WGS) entry which is preliminary data.</text>
</comment>